<protein>
    <recommendedName>
        <fullName evidence="3">DUF2332 domain-containing protein</fullName>
    </recommendedName>
</protein>
<proteinExistence type="predicted"/>
<dbReference type="STRING" id="1550231.SAMN05660662_0930"/>
<dbReference type="Pfam" id="PF10094">
    <property type="entry name" value="DUF2332"/>
    <property type="match status" value="1"/>
</dbReference>
<dbReference type="InterPro" id="IPR011200">
    <property type="entry name" value="UCP012608"/>
</dbReference>
<reference evidence="2" key="1">
    <citation type="submission" date="2016-10" db="EMBL/GenBank/DDBJ databases">
        <authorList>
            <person name="Varghese N."/>
            <person name="Submissions S."/>
        </authorList>
    </citation>
    <scope>NUCLEOTIDE SEQUENCE [LARGE SCALE GENOMIC DNA]</scope>
    <source>
        <strain evidence="2">DSM 44268</strain>
    </source>
</reference>
<evidence type="ECO:0000313" key="1">
    <source>
        <dbReference type="EMBL" id="SDF06136.1"/>
    </source>
</evidence>
<gene>
    <name evidence="1" type="ORF">SAMN05660662_0930</name>
</gene>
<sequence>MPLTVAEVFRENADHPAERSSPLMQALLLGAASDWDAGGITHAALQPFAGDPPGSALPLRFAAALHRLVLTGRAPELAEHYPTVGGAADPEGAWPAARRVLERETEDVQQLTGQPCQTNEVGRTVPLLVGLAEVARRTGEPLRLLEIGASAGLNLLFDRFRFGEVWGPPDSPCRLPDPGIPLDLDGVRVVERAGCDPAPLDPRDDEARLRLSSSVWGDQVARFRRLQGALQMAGSHRVPVERAGAAEWLTRRLDDQPSAQGVPVVWHSIVRTYVDPDEWRQVEALTARPDVWRLSYEPAPEPGARGVPLRLFGSGTDPAGDVLAHGTGHGPPLSR</sequence>
<evidence type="ECO:0000313" key="2">
    <source>
        <dbReference type="Proteomes" id="UP000199406"/>
    </source>
</evidence>
<dbReference type="EMBL" id="FNBT01000001">
    <property type="protein sequence ID" value="SDF06136.1"/>
    <property type="molecule type" value="Genomic_DNA"/>
</dbReference>
<dbReference type="Proteomes" id="UP000199406">
    <property type="component" value="Unassembled WGS sequence"/>
</dbReference>
<keyword evidence="2" id="KW-1185">Reference proteome</keyword>
<dbReference type="OrthoDB" id="8899077at2"/>
<accession>A0A1G7I0Z1</accession>
<dbReference type="RefSeq" id="WP_091763872.1">
    <property type="nucleotide sequence ID" value="NZ_FNBT01000001.1"/>
</dbReference>
<dbReference type="AlphaFoldDB" id="A0A1G7I0Z1"/>
<organism evidence="1 2">
    <name type="scientific">Blastococcus aurantiacus</name>
    <dbReference type="NCBI Taxonomy" id="1550231"/>
    <lineage>
        <taxon>Bacteria</taxon>
        <taxon>Bacillati</taxon>
        <taxon>Actinomycetota</taxon>
        <taxon>Actinomycetes</taxon>
        <taxon>Geodermatophilales</taxon>
        <taxon>Geodermatophilaceae</taxon>
        <taxon>Blastococcus</taxon>
    </lineage>
</organism>
<name>A0A1G7I0Z1_9ACTN</name>
<evidence type="ECO:0008006" key="3">
    <source>
        <dbReference type="Google" id="ProtNLM"/>
    </source>
</evidence>